<dbReference type="InterPro" id="IPR000160">
    <property type="entry name" value="GGDEF_dom"/>
</dbReference>
<feature type="transmembrane region" description="Helical" evidence="2">
    <location>
        <begin position="73"/>
        <end position="90"/>
    </location>
</feature>
<name>A0ABV4IEL9_9BURK</name>
<evidence type="ECO:0000259" key="4">
    <source>
        <dbReference type="PROSITE" id="PS50113"/>
    </source>
</evidence>
<evidence type="ECO:0000256" key="2">
    <source>
        <dbReference type="SAM" id="Phobius"/>
    </source>
</evidence>
<evidence type="ECO:0000313" key="7">
    <source>
        <dbReference type="EMBL" id="MEZ2739225.1"/>
    </source>
</evidence>
<evidence type="ECO:0000259" key="6">
    <source>
        <dbReference type="PROSITE" id="PS50887"/>
    </source>
</evidence>
<dbReference type="PROSITE" id="PS50112">
    <property type="entry name" value="PAS"/>
    <property type="match status" value="1"/>
</dbReference>
<dbReference type="PANTHER" id="PTHR44757:SF2">
    <property type="entry name" value="BIOFILM ARCHITECTURE MAINTENANCE PROTEIN MBAA"/>
    <property type="match status" value="1"/>
</dbReference>
<keyword evidence="2" id="KW-0472">Membrane</keyword>
<dbReference type="PROSITE" id="PS50887">
    <property type="entry name" value="GGDEF"/>
    <property type="match status" value="1"/>
</dbReference>
<feature type="domain" description="PAC" evidence="4">
    <location>
        <begin position="256"/>
        <end position="310"/>
    </location>
</feature>
<accession>A0ABV4IEL9</accession>
<comment type="caution">
    <text evidence="7">The sequence shown here is derived from an EMBL/GenBank/DDBJ whole genome shotgun (WGS) entry which is preliminary data.</text>
</comment>
<dbReference type="InterPro" id="IPR043128">
    <property type="entry name" value="Rev_trsase/Diguanyl_cyclase"/>
</dbReference>
<dbReference type="SUPFAM" id="SSF55073">
    <property type="entry name" value="Nucleotide cyclase"/>
    <property type="match status" value="1"/>
</dbReference>
<dbReference type="PROSITE" id="PS50113">
    <property type="entry name" value="PAC"/>
    <property type="match status" value="1"/>
</dbReference>
<keyword evidence="2" id="KW-1133">Transmembrane helix</keyword>
<feature type="transmembrane region" description="Helical" evidence="2">
    <location>
        <begin position="145"/>
        <end position="165"/>
    </location>
</feature>
<reference evidence="7 8" key="1">
    <citation type="submission" date="2024-08" db="EMBL/GenBank/DDBJ databases">
        <authorList>
            <person name="Feng Z."/>
            <person name="Ronholm J."/>
        </authorList>
    </citation>
    <scope>NUCLEOTIDE SEQUENCE [LARGE SCALE GENOMIC DNA]</scope>
    <source>
        <strain evidence="7 8">4-AB0-8</strain>
    </source>
</reference>
<keyword evidence="1" id="KW-0175">Coiled coil</keyword>
<dbReference type="PANTHER" id="PTHR44757">
    <property type="entry name" value="DIGUANYLATE CYCLASE DGCP"/>
    <property type="match status" value="1"/>
</dbReference>
<protein>
    <submittedName>
        <fullName evidence="7">Bifunctional diguanylate cyclase/phosphodiesterase</fullName>
    </submittedName>
</protein>
<evidence type="ECO:0000313" key="8">
    <source>
        <dbReference type="Proteomes" id="UP001567350"/>
    </source>
</evidence>
<feature type="transmembrane region" description="Helical" evidence="2">
    <location>
        <begin position="21"/>
        <end position="42"/>
    </location>
</feature>
<sequence>MFTFAQPHNTRSSPALAYARIGAVLISIWYGGMGWLTTIFAAQGSNRWWGGPLATLIAGIALLLIWRGHWRWAARWLVVGAVALTSFFAWDFAFQPSTSLLVLTVLVVFAAWTLGMVEASIAAVAVILLGIGLIHWGYIDWAQMLSVSYVLFFLLGITGLMLQGYRRHLEDLRESLSVLEQHKQQLHVLYQAVEQSPDSILVVDLQGHVIYANPAYEERTGYLRSEVMGLPSRQVSLTGLTQEQYQEMRQTVETGQAWQDTVRNRLKNGDIVVDDVRIAPVLNAQGLVSYLVENRHDISQRLEAENRILHLQKHDSVTQLLNRHAVQELLDEMLVALQSGQGPQRYGEHHDWHALLLVEIDRYQNFEITRGRGWMDALVQSFVQRLRAVAPSVAKLARIRINQFAVVVPAVGQSRYGARMHTYAVAQELQEGLRMTQITSLAEGPETVKLSCSVGFTVFPFVEEGLRTDSADHVLRRASVALSQALHQGGGQVHSYSELLDESIQRRMQVEKELLVALDEGQLQVFLQSQVDMNGRVAGAEALVRWKHPVKGLITPGDFIPVAESCGLIVPLGDWMMEQVCLLLNDPRVQAQGCGLSVNVSTVQFRQPQFVDKVRDVLQRTGAPAQQLTLEVTESLLLNDVEGTIRKMVALRALGVQFALDDFGTGYSSLAYLMRLPIQEIKLDQAFIHDLAPMSEHSVLVQALLMVASSKDLRVVAEGVEQAAQAELLQAWEPSILCQGYLFSRPVLAQDWLLNPQLGMTS</sequence>
<dbReference type="Pfam" id="PF00563">
    <property type="entry name" value="EAL"/>
    <property type="match status" value="1"/>
</dbReference>
<feature type="domain" description="EAL" evidence="5">
    <location>
        <begin position="507"/>
        <end position="760"/>
    </location>
</feature>
<organism evidence="7 8">
    <name type="scientific">Comamonas jiangduensis</name>
    <dbReference type="NCBI Taxonomy" id="1194168"/>
    <lineage>
        <taxon>Bacteria</taxon>
        <taxon>Pseudomonadati</taxon>
        <taxon>Pseudomonadota</taxon>
        <taxon>Betaproteobacteria</taxon>
        <taxon>Burkholderiales</taxon>
        <taxon>Comamonadaceae</taxon>
        <taxon>Comamonas</taxon>
    </lineage>
</organism>
<gene>
    <name evidence="7" type="ORF">ACBP88_07075</name>
</gene>
<dbReference type="InterPro" id="IPR029787">
    <property type="entry name" value="Nucleotide_cyclase"/>
</dbReference>
<dbReference type="Proteomes" id="UP001567350">
    <property type="component" value="Unassembled WGS sequence"/>
</dbReference>
<dbReference type="InterPro" id="IPR000014">
    <property type="entry name" value="PAS"/>
</dbReference>
<dbReference type="InterPro" id="IPR035965">
    <property type="entry name" value="PAS-like_dom_sf"/>
</dbReference>
<dbReference type="PROSITE" id="PS50883">
    <property type="entry name" value="EAL"/>
    <property type="match status" value="1"/>
</dbReference>
<dbReference type="InterPro" id="IPR001633">
    <property type="entry name" value="EAL_dom"/>
</dbReference>
<feature type="coiled-coil region" evidence="1">
    <location>
        <begin position="162"/>
        <end position="189"/>
    </location>
</feature>
<dbReference type="NCBIfam" id="TIGR00229">
    <property type="entry name" value="sensory_box"/>
    <property type="match status" value="1"/>
</dbReference>
<feature type="domain" description="GGDEF" evidence="6">
    <location>
        <begin position="351"/>
        <end position="498"/>
    </location>
</feature>
<dbReference type="CDD" id="cd00130">
    <property type="entry name" value="PAS"/>
    <property type="match status" value="1"/>
</dbReference>
<evidence type="ECO:0000259" key="5">
    <source>
        <dbReference type="PROSITE" id="PS50883"/>
    </source>
</evidence>
<dbReference type="CDD" id="cd01948">
    <property type="entry name" value="EAL"/>
    <property type="match status" value="1"/>
</dbReference>
<dbReference type="EMBL" id="JBGJLR010000005">
    <property type="protein sequence ID" value="MEZ2739225.1"/>
    <property type="molecule type" value="Genomic_DNA"/>
</dbReference>
<dbReference type="SMART" id="SM00091">
    <property type="entry name" value="PAS"/>
    <property type="match status" value="1"/>
</dbReference>
<dbReference type="SMART" id="SM00052">
    <property type="entry name" value="EAL"/>
    <property type="match status" value="1"/>
</dbReference>
<keyword evidence="2" id="KW-0812">Transmembrane</keyword>
<dbReference type="RefSeq" id="WP_370891437.1">
    <property type="nucleotide sequence ID" value="NZ_JBGJLR010000005.1"/>
</dbReference>
<feature type="transmembrane region" description="Helical" evidence="2">
    <location>
        <begin position="48"/>
        <end position="66"/>
    </location>
</feature>
<dbReference type="Pfam" id="PF00990">
    <property type="entry name" value="GGDEF"/>
    <property type="match status" value="1"/>
</dbReference>
<keyword evidence="8" id="KW-1185">Reference proteome</keyword>
<dbReference type="Gene3D" id="3.30.70.270">
    <property type="match status" value="1"/>
</dbReference>
<dbReference type="SUPFAM" id="SSF55785">
    <property type="entry name" value="PYP-like sensor domain (PAS domain)"/>
    <property type="match status" value="1"/>
</dbReference>
<feature type="domain" description="PAS" evidence="3">
    <location>
        <begin position="185"/>
        <end position="229"/>
    </location>
</feature>
<evidence type="ECO:0000259" key="3">
    <source>
        <dbReference type="PROSITE" id="PS50112"/>
    </source>
</evidence>
<dbReference type="SUPFAM" id="SSF141868">
    <property type="entry name" value="EAL domain-like"/>
    <property type="match status" value="1"/>
</dbReference>
<dbReference type="InterPro" id="IPR000700">
    <property type="entry name" value="PAS-assoc_C"/>
</dbReference>
<dbReference type="InterPro" id="IPR052155">
    <property type="entry name" value="Biofilm_reg_signaling"/>
</dbReference>
<dbReference type="Gene3D" id="3.30.450.20">
    <property type="entry name" value="PAS domain"/>
    <property type="match status" value="1"/>
</dbReference>
<dbReference type="Pfam" id="PF08448">
    <property type="entry name" value="PAS_4"/>
    <property type="match status" value="1"/>
</dbReference>
<evidence type="ECO:0000256" key="1">
    <source>
        <dbReference type="SAM" id="Coils"/>
    </source>
</evidence>
<dbReference type="InterPro" id="IPR035919">
    <property type="entry name" value="EAL_sf"/>
</dbReference>
<dbReference type="Gene3D" id="3.20.20.450">
    <property type="entry name" value="EAL domain"/>
    <property type="match status" value="1"/>
</dbReference>
<dbReference type="InterPro" id="IPR013656">
    <property type="entry name" value="PAS_4"/>
</dbReference>
<proteinExistence type="predicted"/>
<dbReference type="SMART" id="SM00267">
    <property type="entry name" value="GGDEF"/>
    <property type="match status" value="1"/>
</dbReference>